<protein>
    <submittedName>
        <fullName evidence="3">Alpha/beta hydrolase fold</fullName>
    </submittedName>
</protein>
<name>A0ABY1IKJ7_9ACTO</name>
<feature type="domain" description="BD-FAE-like" evidence="2">
    <location>
        <begin position="100"/>
        <end position="148"/>
    </location>
</feature>
<dbReference type="SUPFAM" id="SSF53474">
    <property type="entry name" value="alpha/beta-Hydrolases"/>
    <property type="match status" value="1"/>
</dbReference>
<feature type="compositionally biased region" description="Low complexity" evidence="1">
    <location>
        <begin position="234"/>
        <end position="248"/>
    </location>
</feature>
<sequence>MGRSSGRGAGRPRRHRDGAAAARRHLVPARRGRAATGLLGERARGRPCPRWRMVQRGPPQPHDPWAGRLALPAGVPGDRRRLPAVHTRPGHRELAESRTACALAWVGAHASVYGGDTSRFALVGDSAGGHLALEMTYRQALGELPQQPEGCTGSVPQIDAVSTASPVADPVGFHDNPDLVMGPFTAGRAQRYTGGTPRPGASALRRDRRGRPTRTPHAHGSSGRPAPDPHCGRRPGPGCCPDPGRGAS</sequence>
<dbReference type="InterPro" id="IPR029058">
    <property type="entry name" value="AB_hydrolase_fold"/>
</dbReference>
<dbReference type="Gene3D" id="3.40.50.1820">
    <property type="entry name" value="alpha/beta hydrolase"/>
    <property type="match status" value="1"/>
</dbReference>
<evidence type="ECO:0000259" key="2">
    <source>
        <dbReference type="Pfam" id="PF20434"/>
    </source>
</evidence>
<keyword evidence="4" id="KW-1185">Reference proteome</keyword>
<proteinExistence type="predicted"/>
<gene>
    <name evidence="3" type="ORF">SAMN05216246_1236</name>
</gene>
<feature type="compositionally biased region" description="Basic residues" evidence="1">
    <location>
        <begin position="10"/>
        <end position="33"/>
    </location>
</feature>
<comment type="caution">
    <text evidence="3">The sequence shown here is derived from an EMBL/GenBank/DDBJ whole genome shotgun (WGS) entry which is preliminary data.</text>
</comment>
<dbReference type="Proteomes" id="UP000184390">
    <property type="component" value="Unassembled WGS sequence"/>
</dbReference>
<evidence type="ECO:0000313" key="3">
    <source>
        <dbReference type="EMBL" id="SHJ31199.1"/>
    </source>
</evidence>
<dbReference type="EMBL" id="FQYL01000023">
    <property type="protein sequence ID" value="SHJ31199.1"/>
    <property type="molecule type" value="Genomic_DNA"/>
</dbReference>
<dbReference type="InterPro" id="IPR049492">
    <property type="entry name" value="BD-FAE-like_dom"/>
</dbReference>
<organism evidence="3 4">
    <name type="scientific">Actinomyces denticolens</name>
    <dbReference type="NCBI Taxonomy" id="52767"/>
    <lineage>
        <taxon>Bacteria</taxon>
        <taxon>Bacillati</taxon>
        <taxon>Actinomycetota</taxon>
        <taxon>Actinomycetes</taxon>
        <taxon>Actinomycetales</taxon>
        <taxon>Actinomycetaceae</taxon>
        <taxon>Actinomyces</taxon>
    </lineage>
</organism>
<keyword evidence="3" id="KW-0378">Hydrolase</keyword>
<feature type="region of interest" description="Disordered" evidence="1">
    <location>
        <begin position="1"/>
        <end position="40"/>
    </location>
</feature>
<evidence type="ECO:0000313" key="4">
    <source>
        <dbReference type="Proteomes" id="UP000184390"/>
    </source>
</evidence>
<dbReference type="GO" id="GO:0016787">
    <property type="term" value="F:hydrolase activity"/>
    <property type="evidence" value="ECO:0007669"/>
    <property type="project" value="UniProtKB-KW"/>
</dbReference>
<feature type="compositionally biased region" description="Basic residues" evidence="1">
    <location>
        <begin position="206"/>
        <end position="217"/>
    </location>
</feature>
<dbReference type="Pfam" id="PF20434">
    <property type="entry name" value="BD-FAE"/>
    <property type="match status" value="1"/>
</dbReference>
<reference evidence="3 4" key="1">
    <citation type="submission" date="2016-11" db="EMBL/GenBank/DDBJ databases">
        <authorList>
            <person name="Varghese N."/>
            <person name="Submissions S."/>
        </authorList>
    </citation>
    <scope>NUCLEOTIDE SEQUENCE [LARGE SCALE GENOMIC DNA]</scope>
    <source>
        <strain evidence="3 4">PA</strain>
    </source>
</reference>
<accession>A0ABY1IKJ7</accession>
<evidence type="ECO:0000256" key="1">
    <source>
        <dbReference type="SAM" id="MobiDB-lite"/>
    </source>
</evidence>
<feature type="region of interest" description="Disordered" evidence="1">
    <location>
        <begin position="178"/>
        <end position="248"/>
    </location>
</feature>